<dbReference type="EMBL" id="CSWP01000012">
    <property type="protein sequence ID" value="CPV70795.1"/>
    <property type="molecule type" value="Genomic_DNA"/>
</dbReference>
<dbReference type="AlphaFoldDB" id="A0A0U0ZUT9"/>
<evidence type="ECO:0000313" key="2">
    <source>
        <dbReference type="Proteomes" id="UP000045782"/>
    </source>
</evidence>
<proteinExistence type="predicted"/>
<gene>
    <name evidence="1" type="ORF">ERS075579_04905</name>
</gene>
<reference evidence="1 2" key="1">
    <citation type="submission" date="2015-03" db="EMBL/GenBank/DDBJ databases">
        <authorList>
            <person name="Murphy D."/>
        </authorList>
    </citation>
    <scope>NUCLEOTIDE SEQUENCE [LARGE SCALE GENOMIC DNA]</scope>
    <source>
        <strain evidence="1 2">PAP088</strain>
    </source>
</reference>
<organism evidence="1 2">
    <name type="scientific">Mycobacteroides abscessus</name>
    <dbReference type="NCBI Taxonomy" id="36809"/>
    <lineage>
        <taxon>Bacteria</taxon>
        <taxon>Bacillati</taxon>
        <taxon>Actinomycetota</taxon>
        <taxon>Actinomycetes</taxon>
        <taxon>Mycobacteriales</taxon>
        <taxon>Mycobacteriaceae</taxon>
        <taxon>Mycobacteroides</taxon>
    </lineage>
</organism>
<evidence type="ECO:0000313" key="1">
    <source>
        <dbReference type="EMBL" id="CPV70795.1"/>
    </source>
</evidence>
<protein>
    <submittedName>
        <fullName evidence="1">Uncharacterized protein</fullName>
    </submittedName>
</protein>
<sequence length="95" mass="10021">MIVQEREKLFRRGGLVRIAALTADLSGLLTGRVSEVLIDALSAPLSVTLSESGATAVLRVRTRVGDNSTTRIRIGSDLLMTPVSGAIDRGDLSDA</sequence>
<name>A0A0U0ZUT9_9MYCO</name>
<accession>A0A0U0ZUT9</accession>
<dbReference type="Proteomes" id="UP000045782">
    <property type="component" value="Unassembled WGS sequence"/>
</dbReference>
<dbReference type="RefSeq" id="WP_052525006.1">
    <property type="nucleotide sequence ID" value="NZ_CP014951.1"/>
</dbReference>